<dbReference type="KEGG" id="bgok:Pr1d_20180"/>
<sequence>MIFDYISAGEQHLTPVHHEHHTKQRLAAISSAWRYFAFQDSKGSCWFRGYTVLLMCMLTVNACAQNQFSIPSIDLLPNAPSTNQLRDWRQTAIDFDTLAFDTTATGQYLPLVKIDTTPVSPQLTESFGLAAYVGETRTFGETGEPVHEAVSSLAAVLGGTLVGVNKSAGPYNWVSMAREYYVNRNGQYIVLNSPFSVSGGSAWYDIYPNVLFYQIADRYPDETYLGPIMDQIDQRFYDAVGVLTANGAAPNFNHTAYNFRTRQPVDNGVWREPDMGLGMAWMQHAAYWRNQDSNPGLAAQHLTAVDWALSYYVQTSANPDYEILSPFGAYTAARMNAEHGRNYDIQKFVNWVFDRSNARPTKIMISGEQWGGEEVGGLMGFTIPNIGDVRGYAFSMNTFATAMPMVPLVRYEDRYSQAIGKWMVNVASAARLFYGDAHSNQSQSSEFWTGDPNSAVAYEGLRHHWLGGEFDGEELYAAGDPLTYNWGPETDFAIYGSAMSGVFGSIIKTTNVEKILQLDLLATDSFRGDAHPTYLYYNPLANTQSIAIDLGSGAFDLYDAVANRFVARSVSGQQMFDVIAGEAVQLVLVPAGGLETRQGRRLLVNDVVIDYNASLLANNLIRNGDVDERISPGTARPSFWHYSSSAKWSAEEALSPTHSLEITDNSPTASEEWRSYATDVPAGTDRTLKLRWFWQYDAAAGDEFQARLRFSNDLVTSLDLVNPLLEMNFLALGLASEFEMFETTIDLPDGIRSFDLTFLSGSSAIGSMYVDDISVTLVEAIPGDFDGDGDVDGHDFLRWQHDPSMGNLLDWQTNYGAATPPLSASIAVPESTSFLLVIGAVLCWSCRCVITH</sequence>
<dbReference type="AlphaFoldDB" id="A0A5B9QCR3"/>
<keyword evidence="2" id="KW-1185">Reference proteome</keyword>
<dbReference type="Proteomes" id="UP000323917">
    <property type="component" value="Chromosome"/>
</dbReference>
<proteinExistence type="predicted"/>
<accession>A0A5B9QCR3</accession>
<dbReference type="Gene3D" id="2.60.120.260">
    <property type="entry name" value="Galactose-binding domain-like"/>
    <property type="match status" value="1"/>
</dbReference>
<evidence type="ECO:0000313" key="1">
    <source>
        <dbReference type="EMBL" id="QEG34736.1"/>
    </source>
</evidence>
<reference evidence="1 2" key="1">
    <citation type="submission" date="2019-08" db="EMBL/GenBank/DDBJ databases">
        <title>Deep-cultivation of Planctomycetes and their phenomic and genomic characterization uncovers novel biology.</title>
        <authorList>
            <person name="Wiegand S."/>
            <person name="Jogler M."/>
            <person name="Boedeker C."/>
            <person name="Pinto D."/>
            <person name="Vollmers J."/>
            <person name="Rivas-Marin E."/>
            <person name="Kohn T."/>
            <person name="Peeters S.H."/>
            <person name="Heuer A."/>
            <person name="Rast P."/>
            <person name="Oberbeckmann S."/>
            <person name="Bunk B."/>
            <person name="Jeske O."/>
            <person name="Meyerdierks A."/>
            <person name="Storesund J.E."/>
            <person name="Kallscheuer N."/>
            <person name="Luecker S."/>
            <person name="Lage O.M."/>
            <person name="Pohl T."/>
            <person name="Merkel B.J."/>
            <person name="Hornburger P."/>
            <person name="Mueller R.-W."/>
            <person name="Bruemmer F."/>
            <person name="Labrenz M."/>
            <person name="Spormann A.M."/>
            <person name="Op den Camp H."/>
            <person name="Overmann J."/>
            <person name="Amann R."/>
            <person name="Jetten M.S.M."/>
            <person name="Mascher T."/>
            <person name="Medema M.H."/>
            <person name="Devos D.P."/>
            <person name="Kaster A.-K."/>
            <person name="Ovreas L."/>
            <person name="Rohde M."/>
            <person name="Galperin M.Y."/>
            <person name="Jogler C."/>
        </authorList>
    </citation>
    <scope>NUCLEOTIDE SEQUENCE [LARGE SCALE GENOMIC DNA]</scope>
    <source>
        <strain evidence="1 2">Pr1d</strain>
    </source>
</reference>
<gene>
    <name evidence="1" type="ORF">Pr1d_20180</name>
</gene>
<dbReference type="EMBL" id="CP042913">
    <property type="protein sequence ID" value="QEG34736.1"/>
    <property type="molecule type" value="Genomic_DNA"/>
</dbReference>
<evidence type="ECO:0000313" key="2">
    <source>
        <dbReference type="Proteomes" id="UP000323917"/>
    </source>
</evidence>
<organism evidence="1 2">
    <name type="scientific">Bythopirellula goksoeyrii</name>
    <dbReference type="NCBI Taxonomy" id="1400387"/>
    <lineage>
        <taxon>Bacteria</taxon>
        <taxon>Pseudomonadati</taxon>
        <taxon>Planctomycetota</taxon>
        <taxon>Planctomycetia</taxon>
        <taxon>Pirellulales</taxon>
        <taxon>Lacipirellulaceae</taxon>
        <taxon>Bythopirellula</taxon>
    </lineage>
</organism>
<protein>
    <submittedName>
        <fullName evidence="1">Uncharacterized protein</fullName>
    </submittedName>
</protein>
<name>A0A5B9QCR3_9BACT</name>